<comment type="caution">
    <text evidence="4">The sequence shown here is derived from an EMBL/GenBank/DDBJ whole genome shotgun (WGS) entry which is preliminary data.</text>
</comment>
<evidence type="ECO:0000313" key="4">
    <source>
        <dbReference type="EMBL" id="KAH6648296.1"/>
    </source>
</evidence>
<keyword evidence="3" id="KW-0812">Transmembrane</keyword>
<dbReference type="EMBL" id="JAGPXC010000007">
    <property type="protein sequence ID" value="KAH6648296.1"/>
    <property type="molecule type" value="Genomic_DNA"/>
</dbReference>
<organism evidence="4 5">
    <name type="scientific">Truncatella angustata</name>
    <dbReference type="NCBI Taxonomy" id="152316"/>
    <lineage>
        <taxon>Eukaryota</taxon>
        <taxon>Fungi</taxon>
        <taxon>Dikarya</taxon>
        <taxon>Ascomycota</taxon>
        <taxon>Pezizomycotina</taxon>
        <taxon>Sordariomycetes</taxon>
        <taxon>Xylariomycetidae</taxon>
        <taxon>Amphisphaeriales</taxon>
        <taxon>Sporocadaceae</taxon>
        <taxon>Truncatella</taxon>
    </lineage>
</organism>
<keyword evidence="5" id="KW-1185">Reference proteome</keyword>
<dbReference type="Proteomes" id="UP000758603">
    <property type="component" value="Unassembled WGS sequence"/>
</dbReference>
<feature type="coiled-coil region" evidence="1">
    <location>
        <begin position="207"/>
        <end position="248"/>
    </location>
</feature>
<reference evidence="4" key="1">
    <citation type="journal article" date="2021" name="Nat. Commun.">
        <title>Genetic determinants of endophytism in the Arabidopsis root mycobiome.</title>
        <authorList>
            <person name="Mesny F."/>
            <person name="Miyauchi S."/>
            <person name="Thiergart T."/>
            <person name="Pickel B."/>
            <person name="Atanasova L."/>
            <person name="Karlsson M."/>
            <person name="Huettel B."/>
            <person name="Barry K.W."/>
            <person name="Haridas S."/>
            <person name="Chen C."/>
            <person name="Bauer D."/>
            <person name="Andreopoulos W."/>
            <person name="Pangilinan J."/>
            <person name="LaButti K."/>
            <person name="Riley R."/>
            <person name="Lipzen A."/>
            <person name="Clum A."/>
            <person name="Drula E."/>
            <person name="Henrissat B."/>
            <person name="Kohler A."/>
            <person name="Grigoriev I.V."/>
            <person name="Martin F.M."/>
            <person name="Hacquard S."/>
        </authorList>
    </citation>
    <scope>NUCLEOTIDE SEQUENCE</scope>
    <source>
        <strain evidence="4">MPI-SDFR-AT-0073</strain>
    </source>
</reference>
<proteinExistence type="predicted"/>
<keyword evidence="3" id="KW-1133">Transmembrane helix</keyword>
<protein>
    <submittedName>
        <fullName evidence="4">Uncharacterized protein</fullName>
    </submittedName>
</protein>
<name>A0A9P8UE80_9PEZI</name>
<keyword evidence="3" id="KW-0472">Membrane</keyword>
<dbReference type="AlphaFoldDB" id="A0A9P8UE80"/>
<feature type="transmembrane region" description="Helical" evidence="3">
    <location>
        <begin position="262"/>
        <end position="284"/>
    </location>
</feature>
<evidence type="ECO:0000256" key="2">
    <source>
        <dbReference type="SAM" id="MobiDB-lite"/>
    </source>
</evidence>
<gene>
    <name evidence="4" type="ORF">BKA67DRAFT_359429</name>
</gene>
<dbReference type="OrthoDB" id="5419542at2759"/>
<feature type="compositionally biased region" description="Basic residues" evidence="2">
    <location>
        <begin position="33"/>
        <end position="48"/>
    </location>
</feature>
<feature type="compositionally biased region" description="Basic residues" evidence="2">
    <location>
        <begin position="14"/>
        <end position="23"/>
    </location>
</feature>
<evidence type="ECO:0000256" key="3">
    <source>
        <dbReference type="SAM" id="Phobius"/>
    </source>
</evidence>
<evidence type="ECO:0000256" key="1">
    <source>
        <dbReference type="SAM" id="Coils"/>
    </source>
</evidence>
<sequence length="352" mass="39997">MMTDHVVEPTKSAHSLRPRHRLSRSVTETNTSKLHRHHGHYLLQRRHQDRNSDRNPQSAAPSLEMPPRGSLDLPRSEGMTPYMLSSAEQSRRASMLPSGAEEIGATILQTTTTSREKRIQVQREQAAQRTTGLKKSLSELNAFSLATTRRLDDAYYAVLEKLSMLQSTIYEMKGLATMSQQANESFKSDAQSLVSEIESQLDSVGQFDQQQQDIEELQNRIQTGRQRVQKLSERVDLVRERVERWERADLNWQERTRRRLKVLWVVTSVVALAMVLMFVGTQYASVEVDTIKDKITEAMSSNISGTTFGDELTNLSRISDHLSEDIRAALNETRGSDPAVAKDELLRAFDEL</sequence>
<keyword evidence="1" id="KW-0175">Coiled coil</keyword>
<feature type="region of interest" description="Disordered" evidence="2">
    <location>
        <begin position="1"/>
        <end position="79"/>
    </location>
</feature>
<dbReference type="RefSeq" id="XP_045954803.1">
    <property type="nucleotide sequence ID" value="XM_046096409.1"/>
</dbReference>
<dbReference type="GeneID" id="70125302"/>
<evidence type="ECO:0000313" key="5">
    <source>
        <dbReference type="Proteomes" id="UP000758603"/>
    </source>
</evidence>
<accession>A0A9P8UE80</accession>